<gene>
    <name evidence="2" type="primary">MC153.1R</name>
</gene>
<evidence type="ECO:0000313" key="6">
    <source>
        <dbReference type="EMBL" id="QHW18141.1"/>
    </source>
</evidence>
<keyword evidence="1" id="KW-1133">Transmembrane helix</keyword>
<protein>
    <submittedName>
        <fullName evidence="2">MC153.1R</fullName>
    </submittedName>
</protein>
<dbReference type="Proteomes" id="UP000619037">
    <property type="component" value="Segment"/>
</dbReference>
<evidence type="ECO:0000256" key="1">
    <source>
        <dbReference type="SAM" id="Phobius"/>
    </source>
</evidence>
<evidence type="ECO:0000313" key="3">
    <source>
        <dbReference type="EMBL" id="QHW17079.1"/>
    </source>
</evidence>
<evidence type="ECO:0000313" key="2">
    <source>
        <dbReference type="EMBL" id="QHW16897.1"/>
    </source>
</evidence>
<dbReference type="Proteomes" id="UP000613226">
    <property type="component" value="Segment"/>
</dbReference>
<dbReference type="EMBL" id="MN931749">
    <property type="protein sequence ID" value="QHW18141.1"/>
    <property type="molecule type" value="Genomic_DNA"/>
</dbReference>
<feature type="transmembrane region" description="Helical" evidence="1">
    <location>
        <begin position="31"/>
        <end position="54"/>
    </location>
</feature>
<reference evidence="2" key="1">
    <citation type="submission" date="2020-01" db="EMBL/GenBank/DDBJ databases">
        <title>Global genomic diversity of Molluscum contagiosum virus.</title>
        <authorList>
            <person name="Zorec T.M."/>
            <person name="Skubic L."/>
            <person name="Hosnjak L."/>
            <person name="Trcko K."/>
            <person name="Poljak M."/>
        </authorList>
    </citation>
    <scope>NUCLEOTIDE SEQUENCE</scope>
    <source>
        <strain evidence="2">MCV1_P02S01A</strain>
        <strain evidence="3">MCV1_P02S01B</strain>
        <strain evidence="4">MCV1_P02S02A</strain>
        <strain evidence="5">MCV1_P05S01A</strain>
        <strain evidence="6">MCV1_P05S02A</strain>
    </source>
</reference>
<keyword evidence="1" id="KW-0812">Transmembrane</keyword>
<organism evidence="2 7">
    <name type="scientific">Molluscum contagiosum virus</name>
    <dbReference type="NCBI Taxonomy" id="10279"/>
    <lineage>
        <taxon>Viruses</taxon>
        <taxon>Varidnaviria</taxon>
        <taxon>Bamfordvirae</taxon>
        <taxon>Nucleocytoviricota</taxon>
        <taxon>Pokkesviricetes</taxon>
        <taxon>Chitovirales</taxon>
        <taxon>Poxviridae</taxon>
        <taxon>Chordopoxvirinae</taxon>
        <taxon>Molluscipoxvirus</taxon>
        <taxon>Molluscipoxvirus molluscum</taxon>
    </lineage>
</organism>
<dbReference type="EMBL" id="MN931744">
    <property type="protein sequence ID" value="QHW17261.1"/>
    <property type="molecule type" value="Genomic_DNA"/>
</dbReference>
<proteinExistence type="predicted"/>
<keyword evidence="1" id="KW-0472">Membrane</keyword>
<evidence type="ECO:0000313" key="7">
    <source>
        <dbReference type="Proteomes" id="UP000613226"/>
    </source>
</evidence>
<accession>A0A858A0M8</accession>
<evidence type="ECO:0000313" key="4">
    <source>
        <dbReference type="EMBL" id="QHW17261.1"/>
    </source>
</evidence>
<evidence type="ECO:0000313" key="5">
    <source>
        <dbReference type="EMBL" id="QHW17962.1"/>
    </source>
</evidence>
<dbReference type="EMBL" id="MN931748">
    <property type="protein sequence ID" value="QHW17962.1"/>
    <property type="molecule type" value="Genomic_DNA"/>
</dbReference>
<dbReference type="Proteomes" id="UP000602142">
    <property type="component" value="Segment"/>
</dbReference>
<dbReference type="Proteomes" id="UP000610093">
    <property type="component" value="Segment"/>
</dbReference>
<name>A0A858A0M8_9POXV</name>
<dbReference type="EMBL" id="MN931743">
    <property type="protein sequence ID" value="QHW17079.1"/>
    <property type="molecule type" value="Genomic_DNA"/>
</dbReference>
<dbReference type="Proteomes" id="UP000630645">
    <property type="component" value="Segment"/>
</dbReference>
<sequence length="59" mass="6436">MRTMGADATGNNVTLEEDHADHFLRVSRTEAALFVVLTLFGIVLLLAFLAYLLAVSLSQ</sequence>
<dbReference type="EMBL" id="MN931742">
    <property type="protein sequence ID" value="QHW16897.1"/>
    <property type="molecule type" value="Genomic_DNA"/>
</dbReference>